<dbReference type="PANTHER" id="PTHR36482">
    <property type="entry name" value="OSJNBA0024J22.15 PROTEIN"/>
    <property type="match status" value="1"/>
</dbReference>
<dbReference type="AlphaFoldDB" id="A0AAW1LFC0"/>
<evidence type="ECO:0000313" key="1">
    <source>
        <dbReference type="EMBL" id="KAK9735093.1"/>
    </source>
</evidence>
<proteinExistence type="predicted"/>
<keyword evidence="2" id="KW-1185">Reference proteome</keyword>
<dbReference type="Pfam" id="PF21230">
    <property type="entry name" value="Nakanori"/>
    <property type="match status" value="1"/>
</dbReference>
<dbReference type="Proteomes" id="UP001443914">
    <property type="component" value="Unassembled WGS sequence"/>
</dbReference>
<dbReference type="InterPro" id="IPR053085">
    <property type="entry name" value="Jasmonate-induced_protein"/>
</dbReference>
<reference evidence="1" key="1">
    <citation type="submission" date="2024-03" db="EMBL/GenBank/DDBJ databases">
        <title>WGS assembly of Saponaria officinalis var. Norfolk2.</title>
        <authorList>
            <person name="Jenkins J."/>
            <person name="Shu S."/>
            <person name="Grimwood J."/>
            <person name="Barry K."/>
            <person name="Goodstein D."/>
            <person name="Schmutz J."/>
            <person name="Leebens-Mack J."/>
            <person name="Osbourn A."/>
        </authorList>
    </citation>
    <scope>NUCLEOTIDE SEQUENCE [LARGE SCALE GENOMIC DNA]</scope>
    <source>
        <strain evidence="1">JIC</strain>
    </source>
</reference>
<sequence>MKTVKMLELVQNREKYGAAYIPCLIYNATGDTIRLEIYCEISGTAAAYVSPSPYPMLIMNGQWGAYLVAAGGAVVYVAKNKDGVEYQVVYSYVASPSPILPLPSAVSSSCCQWRTQNFLSGGAKFFFSLN</sequence>
<evidence type="ECO:0000313" key="2">
    <source>
        <dbReference type="Proteomes" id="UP001443914"/>
    </source>
</evidence>
<accession>A0AAW1LFC0</accession>
<dbReference type="PANTHER" id="PTHR36482:SF5">
    <property type="entry name" value="23 KDA JASMONATE-INDUCED PROTEIN-LIKE"/>
    <property type="match status" value="1"/>
</dbReference>
<dbReference type="InterPro" id="IPR049065">
    <property type="entry name" value="Nakanori"/>
</dbReference>
<organism evidence="1 2">
    <name type="scientific">Saponaria officinalis</name>
    <name type="common">Common soapwort</name>
    <name type="synonym">Lychnis saponaria</name>
    <dbReference type="NCBI Taxonomy" id="3572"/>
    <lineage>
        <taxon>Eukaryota</taxon>
        <taxon>Viridiplantae</taxon>
        <taxon>Streptophyta</taxon>
        <taxon>Embryophyta</taxon>
        <taxon>Tracheophyta</taxon>
        <taxon>Spermatophyta</taxon>
        <taxon>Magnoliopsida</taxon>
        <taxon>eudicotyledons</taxon>
        <taxon>Gunneridae</taxon>
        <taxon>Pentapetalae</taxon>
        <taxon>Caryophyllales</taxon>
        <taxon>Caryophyllaceae</taxon>
        <taxon>Caryophylleae</taxon>
        <taxon>Saponaria</taxon>
    </lineage>
</organism>
<dbReference type="EMBL" id="JBDFQZ010000004">
    <property type="protein sequence ID" value="KAK9735093.1"/>
    <property type="molecule type" value="Genomic_DNA"/>
</dbReference>
<comment type="caution">
    <text evidence="1">The sequence shown here is derived from an EMBL/GenBank/DDBJ whole genome shotgun (WGS) entry which is preliminary data.</text>
</comment>
<protein>
    <submittedName>
        <fullName evidence="1">Uncharacterized protein</fullName>
    </submittedName>
</protein>
<name>A0AAW1LFC0_SAPOF</name>
<gene>
    <name evidence="1" type="ORF">RND81_04G183400</name>
</gene>